<proteinExistence type="predicted"/>
<accession>A0AAD1UCB0</accession>
<sequence length="431" mass="49021">MEEEGKFHFKRSRITRDLAEGAIDISDSGSEEGYETDKMNDQSCNKSMNPVSNAVGLSEIIDHTDFKRLREEEDLLPDLVERVSPFKLTHTSQIDGEIQDCDKTICDLLEQIQANAQHGIGGPQAKKKHDDNAYLSSVEKAKRKNYEAMYGDDKESPMLIGDMKDRILRDSGGDFGDFDAGLTEKDVEKAIDTYFEADLETNDNSLMKMMDSLNVDLPPIPSLSDDDIEAINIIQKLQNQDKKLDLIKTLQDESDHLSSLISLHSEYLSVNLSNLSNSIYLQALQPIETEYDYLKTNLEQMYFRLQTELWAYKMTVEVSEVVKSKFHIDLHYTYHGNNTQMPNSANDPQVSQIPDYATSCTIQARLFFRAINTDPYQSDLRKIEIYEAPKEILPSLHTAVDKAVGGYKYGQSDLLGFLQDLKVILWMYTGE</sequence>
<dbReference type="EMBL" id="CAMPGE010007308">
    <property type="protein sequence ID" value="CAI2366227.1"/>
    <property type="molecule type" value="Genomic_DNA"/>
</dbReference>
<feature type="region of interest" description="Disordered" evidence="1">
    <location>
        <begin position="20"/>
        <end position="43"/>
    </location>
</feature>
<reference evidence="2" key="1">
    <citation type="submission" date="2023-07" db="EMBL/GenBank/DDBJ databases">
        <authorList>
            <consortium name="AG Swart"/>
            <person name="Singh M."/>
            <person name="Singh A."/>
            <person name="Seah K."/>
            <person name="Emmerich C."/>
        </authorList>
    </citation>
    <scope>NUCLEOTIDE SEQUENCE</scope>
    <source>
        <strain evidence="2">DP1</strain>
    </source>
</reference>
<keyword evidence="3" id="KW-1185">Reference proteome</keyword>
<comment type="caution">
    <text evidence="2">The sequence shown here is derived from an EMBL/GenBank/DDBJ whole genome shotgun (WGS) entry which is preliminary data.</text>
</comment>
<name>A0AAD1UCB0_EUPCR</name>
<evidence type="ECO:0000313" key="3">
    <source>
        <dbReference type="Proteomes" id="UP001295684"/>
    </source>
</evidence>
<evidence type="ECO:0000256" key="1">
    <source>
        <dbReference type="SAM" id="MobiDB-lite"/>
    </source>
</evidence>
<organism evidence="2 3">
    <name type="scientific">Euplotes crassus</name>
    <dbReference type="NCBI Taxonomy" id="5936"/>
    <lineage>
        <taxon>Eukaryota</taxon>
        <taxon>Sar</taxon>
        <taxon>Alveolata</taxon>
        <taxon>Ciliophora</taxon>
        <taxon>Intramacronucleata</taxon>
        <taxon>Spirotrichea</taxon>
        <taxon>Hypotrichia</taxon>
        <taxon>Euplotida</taxon>
        <taxon>Euplotidae</taxon>
        <taxon>Moneuplotes</taxon>
    </lineage>
</organism>
<evidence type="ECO:0000313" key="2">
    <source>
        <dbReference type="EMBL" id="CAI2366227.1"/>
    </source>
</evidence>
<dbReference type="Proteomes" id="UP001295684">
    <property type="component" value="Unassembled WGS sequence"/>
</dbReference>
<gene>
    <name evidence="2" type="ORF">ECRASSUSDP1_LOCUS7499</name>
</gene>
<protein>
    <submittedName>
        <fullName evidence="2">Uncharacterized protein</fullName>
    </submittedName>
</protein>
<dbReference type="AlphaFoldDB" id="A0AAD1UCB0"/>